<proteinExistence type="predicted"/>
<dbReference type="Proteomes" id="UP001189429">
    <property type="component" value="Unassembled WGS sequence"/>
</dbReference>
<protein>
    <recommendedName>
        <fullName evidence="4">Ubiquitinyl hydrolase 1</fullName>
    </recommendedName>
</protein>
<feature type="region of interest" description="Disordered" evidence="1">
    <location>
        <begin position="16"/>
        <end position="38"/>
    </location>
</feature>
<comment type="caution">
    <text evidence="2">The sequence shown here is derived from an EMBL/GenBank/DDBJ whole genome shotgun (WGS) entry which is preliminary data.</text>
</comment>
<feature type="region of interest" description="Disordered" evidence="1">
    <location>
        <begin position="373"/>
        <end position="400"/>
    </location>
</feature>
<dbReference type="EMBL" id="CAUYUJ010002229">
    <property type="protein sequence ID" value="CAK0799852.1"/>
    <property type="molecule type" value="Genomic_DNA"/>
</dbReference>
<accession>A0ABN9Q5Y0</accession>
<evidence type="ECO:0000313" key="3">
    <source>
        <dbReference type="Proteomes" id="UP001189429"/>
    </source>
</evidence>
<evidence type="ECO:0000256" key="1">
    <source>
        <dbReference type="SAM" id="MobiDB-lite"/>
    </source>
</evidence>
<feature type="compositionally biased region" description="Acidic residues" evidence="1">
    <location>
        <begin position="379"/>
        <end position="393"/>
    </location>
</feature>
<feature type="region of interest" description="Disordered" evidence="1">
    <location>
        <begin position="60"/>
        <end position="85"/>
    </location>
</feature>
<sequence>MEATVEEARAYFEEHGLRPLLSGGARERGGDQRAGGGYLEASCGVGRPADPLGFLQQQLGAEAARRRGEPPEASPEPAPSDLEEDTGWSVDPLLLLVQEALPAASGARGAAVPLQVAGASTLAGRSCWAGGFNKSLLDGWLVQPSPCCAAASVAGSFNALWGLCRRDAGHFTVRECADLMADHCDVLRAKKQSRLERLLGVHEGALDEFLAALDARLAAEGLEWAARAGPKAVTKPAAMRASRAVLRAASAAAGGARSTERPTGEAPGADGAPTAEVAAAERPAHGAAADQPVEGAEQAAAERPADGAPSAEAVAAERPAQRAADHPAEGAEGAVAERLTDGAAAKECAIAAEAAALRRSVFAALGEVLGEDSGREADGLADEGDAEEEEEVEGAGGGTQLPQESALVQLAGGPDWKKELQELLTKRKAVFKLRAQKPNTSEVGTWGIKQAAQDLAEARGLGTVRVRCLMGRKGSMRGLVAPLSKGDTQSSIDQQWDALKAAFSSPSSVLLFHLTNHYALIFAWREWTEQPEGDRPAAQRRQVLTARKGQRPSAWIEFEEVRRTMLGWSGYHILQLQRVADDAAVGGAPPREPGTGGPCADV</sequence>
<feature type="compositionally biased region" description="Low complexity" evidence="1">
    <location>
        <begin position="306"/>
        <end position="318"/>
    </location>
</feature>
<evidence type="ECO:0000313" key="2">
    <source>
        <dbReference type="EMBL" id="CAK0799852.1"/>
    </source>
</evidence>
<feature type="compositionally biased region" description="Basic and acidic residues" evidence="1">
    <location>
        <begin position="319"/>
        <end position="329"/>
    </location>
</feature>
<reference evidence="2" key="1">
    <citation type="submission" date="2023-10" db="EMBL/GenBank/DDBJ databases">
        <authorList>
            <person name="Chen Y."/>
            <person name="Shah S."/>
            <person name="Dougan E. K."/>
            <person name="Thang M."/>
            <person name="Chan C."/>
        </authorList>
    </citation>
    <scope>NUCLEOTIDE SEQUENCE [LARGE SCALE GENOMIC DNA]</scope>
</reference>
<feature type="compositionally biased region" description="Low complexity" evidence="1">
    <location>
        <begin position="269"/>
        <end position="290"/>
    </location>
</feature>
<evidence type="ECO:0008006" key="4">
    <source>
        <dbReference type="Google" id="ProtNLM"/>
    </source>
</evidence>
<gene>
    <name evidence="2" type="ORF">PCOR1329_LOCUS8176</name>
</gene>
<feature type="region of interest" description="Disordered" evidence="1">
    <location>
        <begin position="251"/>
        <end position="332"/>
    </location>
</feature>
<organism evidence="2 3">
    <name type="scientific">Prorocentrum cordatum</name>
    <dbReference type="NCBI Taxonomy" id="2364126"/>
    <lineage>
        <taxon>Eukaryota</taxon>
        <taxon>Sar</taxon>
        <taxon>Alveolata</taxon>
        <taxon>Dinophyceae</taxon>
        <taxon>Prorocentrales</taxon>
        <taxon>Prorocentraceae</taxon>
        <taxon>Prorocentrum</taxon>
    </lineage>
</organism>
<keyword evidence="3" id="KW-1185">Reference proteome</keyword>
<name>A0ABN9Q5Y0_9DINO</name>